<evidence type="ECO:0000313" key="2">
    <source>
        <dbReference type="EMBL" id="RKR07021.1"/>
    </source>
</evidence>
<evidence type="ECO:0000256" key="1">
    <source>
        <dbReference type="SAM" id="Phobius"/>
    </source>
</evidence>
<name>A0A495DV90_9FLAO</name>
<feature type="transmembrane region" description="Helical" evidence="1">
    <location>
        <begin position="138"/>
        <end position="157"/>
    </location>
</feature>
<keyword evidence="1" id="KW-1133">Transmembrane helix</keyword>
<dbReference type="AlphaFoldDB" id="A0A495DV90"/>
<dbReference type="EMBL" id="RBIQ01000013">
    <property type="protein sequence ID" value="RKR07021.1"/>
    <property type="molecule type" value="Genomic_DNA"/>
</dbReference>
<keyword evidence="1" id="KW-0472">Membrane</keyword>
<dbReference type="OrthoDB" id="949051at2"/>
<reference evidence="2 3" key="1">
    <citation type="submission" date="2018-10" db="EMBL/GenBank/DDBJ databases">
        <title>Genomic Encyclopedia of Archaeal and Bacterial Type Strains, Phase II (KMG-II): from individual species to whole genera.</title>
        <authorList>
            <person name="Goeker M."/>
        </authorList>
    </citation>
    <scope>NUCLEOTIDE SEQUENCE [LARGE SCALE GENOMIC DNA]</scope>
    <source>
        <strain evidence="2 3">DSM 25230</strain>
    </source>
</reference>
<sequence length="237" mass="27340">MDLAITQVPVWLSILFIISFSTIPVFLINQAVKFAYENYKTSSLLRKRIVIFYWLYFGIVAVLSLTGFFMKNVLPPRIILVTVIPLFLFYILYVQRTKWFAIVFKHIKLEQLVFIHVFRFVGVFFFLVYFYDVIPKEFACIGGAGDILTAVLVFPVVRALKKRYSYAKLVTWVWNIIGVIDIVSVLVTAIVLTKVAVQNNTEGVSQFGTFPFSWIPAFAPATIIFLHILVFKKLKEE</sequence>
<gene>
    <name evidence="2" type="ORF">CLV91_3251</name>
</gene>
<dbReference type="RefSeq" id="WP_121069242.1">
    <property type="nucleotide sequence ID" value="NZ_RBIQ01000013.1"/>
</dbReference>
<proteinExistence type="predicted"/>
<dbReference type="Proteomes" id="UP000269412">
    <property type="component" value="Unassembled WGS sequence"/>
</dbReference>
<feature type="transmembrane region" description="Helical" evidence="1">
    <location>
        <begin position="212"/>
        <end position="231"/>
    </location>
</feature>
<evidence type="ECO:0000313" key="3">
    <source>
        <dbReference type="Proteomes" id="UP000269412"/>
    </source>
</evidence>
<accession>A0A495DV90</accession>
<feature type="transmembrane region" description="Helical" evidence="1">
    <location>
        <begin position="49"/>
        <end position="70"/>
    </location>
</feature>
<protein>
    <submittedName>
        <fullName evidence="2">Uncharacterized protein</fullName>
    </submittedName>
</protein>
<comment type="caution">
    <text evidence="2">The sequence shown here is derived from an EMBL/GenBank/DDBJ whole genome shotgun (WGS) entry which is preliminary data.</text>
</comment>
<keyword evidence="3" id="KW-1185">Reference proteome</keyword>
<feature type="transmembrane region" description="Helical" evidence="1">
    <location>
        <begin position="6"/>
        <end position="28"/>
    </location>
</feature>
<organism evidence="2 3">
    <name type="scientific">Maribacter vaceletii</name>
    <dbReference type="NCBI Taxonomy" id="1206816"/>
    <lineage>
        <taxon>Bacteria</taxon>
        <taxon>Pseudomonadati</taxon>
        <taxon>Bacteroidota</taxon>
        <taxon>Flavobacteriia</taxon>
        <taxon>Flavobacteriales</taxon>
        <taxon>Flavobacteriaceae</taxon>
        <taxon>Maribacter</taxon>
    </lineage>
</organism>
<feature type="transmembrane region" description="Helical" evidence="1">
    <location>
        <begin position="76"/>
        <end position="93"/>
    </location>
</feature>
<feature type="transmembrane region" description="Helical" evidence="1">
    <location>
        <begin position="113"/>
        <end position="132"/>
    </location>
</feature>
<keyword evidence="1" id="KW-0812">Transmembrane</keyword>
<feature type="transmembrane region" description="Helical" evidence="1">
    <location>
        <begin position="169"/>
        <end position="192"/>
    </location>
</feature>